<gene>
    <name evidence="2" type="ORF">EC835_105261</name>
</gene>
<dbReference type="AlphaFoldDB" id="A0A4R3NJR1"/>
<evidence type="ECO:0000256" key="1">
    <source>
        <dbReference type="SAM" id="Phobius"/>
    </source>
</evidence>
<dbReference type="EMBL" id="SMAS01000005">
    <property type="protein sequence ID" value="TCT34540.1"/>
    <property type="molecule type" value="Genomic_DNA"/>
</dbReference>
<name>A0A4R3NJR1_9GAMM</name>
<reference evidence="2 3" key="1">
    <citation type="submission" date="2019-03" db="EMBL/GenBank/DDBJ databases">
        <title>Genomic analyses of the natural microbiome of Caenorhabditis elegans.</title>
        <authorList>
            <person name="Samuel B."/>
        </authorList>
    </citation>
    <scope>NUCLEOTIDE SEQUENCE [LARGE SCALE GENOMIC DNA]</scope>
    <source>
        <strain evidence="2 3">JUb102</strain>
    </source>
</reference>
<feature type="transmembrane region" description="Helical" evidence="1">
    <location>
        <begin position="284"/>
        <end position="301"/>
    </location>
</feature>
<dbReference type="Proteomes" id="UP000295055">
    <property type="component" value="Unassembled WGS sequence"/>
</dbReference>
<comment type="caution">
    <text evidence="2">The sequence shown here is derived from an EMBL/GenBank/DDBJ whole genome shotgun (WGS) entry which is preliminary data.</text>
</comment>
<dbReference type="OrthoDB" id="366465at2"/>
<feature type="transmembrane region" description="Helical" evidence="1">
    <location>
        <begin position="256"/>
        <end position="278"/>
    </location>
</feature>
<keyword evidence="1" id="KW-0472">Membrane</keyword>
<keyword evidence="1" id="KW-0812">Transmembrane</keyword>
<evidence type="ECO:0000313" key="2">
    <source>
        <dbReference type="EMBL" id="TCT34540.1"/>
    </source>
</evidence>
<proteinExistence type="predicted"/>
<accession>A0A4R3NJR1</accession>
<sequence length="488" mass="57784">MIKESLKIHGKKQFEIKQQVFFPRKSKEIRYQVETFFFLPASMQVNPDLYTPSNLQRSLKNYIRLRAPTVKLSSIPAESGLVDELKSWLERLDPELPPTLDEYENHLKRFALTFKRSVRLTLKMVAQNSQRQTEEYITGMLADIEHGLKRYRELSAYAAPIEKVIQSNAFAYCDEFMSHYTLFYLQDLLKDKQLPLRDDIRHLWYQEMRYLKKLAPDSFPHDENDAEMVTYRRNLLKKYINRYLYLEIRHKRGLPLLLHSIYGIAAAISMVFATFIAFMWQGKYGALSANLFLAMVIGYIFKDRLKEIGREQLYRLFQRWIPDRQLRIYREGVKEPVGVCKESFRFLKESTLSPDIHEMRQKSHWVNLVNVQRVEDILYYRKDVTLHSNSAAFMQTQSSIVDITRVNISDFLKYLDISYEELMVNDDEPVIIGEKVYHIYLCRRVIMNKKAYNELARLVVNADGIKRLEILQPLDELDSDEDITIPPQ</sequence>
<evidence type="ECO:0000313" key="3">
    <source>
        <dbReference type="Proteomes" id="UP000295055"/>
    </source>
</evidence>
<protein>
    <submittedName>
        <fullName evidence="2">Uncharacterized protein</fullName>
    </submittedName>
</protein>
<keyword evidence="1" id="KW-1133">Transmembrane helix</keyword>
<organism evidence="2 3">
    <name type="scientific">Providencia alcalifaciens</name>
    <dbReference type="NCBI Taxonomy" id="126385"/>
    <lineage>
        <taxon>Bacteria</taxon>
        <taxon>Pseudomonadati</taxon>
        <taxon>Pseudomonadota</taxon>
        <taxon>Gammaproteobacteria</taxon>
        <taxon>Enterobacterales</taxon>
        <taxon>Morganellaceae</taxon>
        <taxon>Providencia</taxon>
    </lineage>
</organism>
<dbReference type="RefSeq" id="WP_132496442.1">
    <property type="nucleotide sequence ID" value="NZ_SMAS01000005.1"/>
</dbReference>